<sequence>MKLIVDDVLKFRNFNNCEHLADGHSLPSVAYRVLSGALVSREDEKESVRDGLAQTLEMMQGSFHALDLQARTSLSRPVVRHSETPTGVCARVLLKREGHGAMDAVSVPRQ</sequence>
<dbReference type="AlphaFoldDB" id="A0A2B7Z3U5"/>
<reference evidence="1 2" key="1">
    <citation type="submission" date="2017-10" db="EMBL/GenBank/DDBJ databases">
        <title>Comparative genomics in systemic dimorphic fungi from Ajellomycetaceae.</title>
        <authorList>
            <person name="Munoz J.F."/>
            <person name="Mcewen J.G."/>
            <person name="Clay O.K."/>
            <person name="Cuomo C.A."/>
        </authorList>
    </citation>
    <scope>NUCLEOTIDE SEQUENCE [LARGE SCALE GENOMIC DNA]</scope>
    <source>
        <strain evidence="1 2">UAMH7299</strain>
    </source>
</reference>
<gene>
    <name evidence="1" type="ORF">AJ80_00156</name>
</gene>
<evidence type="ECO:0000313" key="1">
    <source>
        <dbReference type="EMBL" id="PGH28265.1"/>
    </source>
</evidence>
<dbReference type="Proteomes" id="UP000224634">
    <property type="component" value="Unassembled WGS sequence"/>
</dbReference>
<name>A0A2B7Z3U5_POLH7</name>
<accession>A0A2B7Z3U5</accession>
<protein>
    <submittedName>
        <fullName evidence="1">Uncharacterized protein</fullName>
    </submittedName>
</protein>
<organism evidence="1 2">
    <name type="scientific">Polytolypa hystricis (strain UAMH7299)</name>
    <dbReference type="NCBI Taxonomy" id="1447883"/>
    <lineage>
        <taxon>Eukaryota</taxon>
        <taxon>Fungi</taxon>
        <taxon>Dikarya</taxon>
        <taxon>Ascomycota</taxon>
        <taxon>Pezizomycotina</taxon>
        <taxon>Eurotiomycetes</taxon>
        <taxon>Eurotiomycetidae</taxon>
        <taxon>Onygenales</taxon>
        <taxon>Onygenales incertae sedis</taxon>
        <taxon>Polytolypa</taxon>
    </lineage>
</organism>
<comment type="caution">
    <text evidence="1">The sequence shown here is derived from an EMBL/GenBank/DDBJ whole genome shotgun (WGS) entry which is preliminary data.</text>
</comment>
<keyword evidence="2" id="KW-1185">Reference proteome</keyword>
<evidence type="ECO:0000313" key="2">
    <source>
        <dbReference type="Proteomes" id="UP000224634"/>
    </source>
</evidence>
<proteinExistence type="predicted"/>
<dbReference type="EMBL" id="PDNA01000001">
    <property type="protein sequence ID" value="PGH28265.1"/>
    <property type="molecule type" value="Genomic_DNA"/>
</dbReference>